<gene>
    <name evidence="2" type="ORF">PG994_006714</name>
</gene>
<reference evidence="2 3" key="1">
    <citation type="submission" date="2023-01" db="EMBL/GenBank/DDBJ databases">
        <title>Analysis of 21 Apiospora genomes using comparative genomics revels a genus with tremendous synthesis potential of carbohydrate active enzymes and secondary metabolites.</title>
        <authorList>
            <person name="Sorensen T."/>
        </authorList>
    </citation>
    <scope>NUCLEOTIDE SEQUENCE [LARGE SCALE GENOMIC DNA]</scope>
    <source>
        <strain evidence="2 3">CBS 135458</strain>
    </source>
</reference>
<protein>
    <submittedName>
        <fullName evidence="2">Uncharacterized protein</fullName>
    </submittedName>
</protein>
<feature type="region of interest" description="Disordered" evidence="1">
    <location>
        <begin position="191"/>
        <end position="266"/>
    </location>
</feature>
<accession>A0ABR1VJR3</accession>
<name>A0ABR1VJR3_9PEZI</name>
<feature type="compositionally biased region" description="Acidic residues" evidence="1">
    <location>
        <begin position="240"/>
        <end position="251"/>
    </location>
</feature>
<dbReference type="RefSeq" id="XP_066717392.1">
    <property type="nucleotide sequence ID" value="XM_066858123.1"/>
</dbReference>
<dbReference type="Proteomes" id="UP001480595">
    <property type="component" value="Unassembled WGS sequence"/>
</dbReference>
<feature type="compositionally biased region" description="Basic and acidic residues" evidence="1">
    <location>
        <begin position="43"/>
        <end position="57"/>
    </location>
</feature>
<dbReference type="GeneID" id="92091186"/>
<proteinExistence type="predicted"/>
<evidence type="ECO:0000313" key="3">
    <source>
        <dbReference type="Proteomes" id="UP001480595"/>
    </source>
</evidence>
<dbReference type="EMBL" id="JAQQWL010000006">
    <property type="protein sequence ID" value="KAK8070098.1"/>
    <property type="molecule type" value="Genomic_DNA"/>
</dbReference>
<sequence>MESWKKNSSGDDVLILTPKDARTEWAPRVYSFAKEFADVVRKASQQERGSAGKESSELSKGASGEATQEPLPQRACSVKKLLGRHESKGLLALATGHAHILRSLAELSPPKRSHGHRETQQGWMAALDEALEVSIFLMTMLCFEDQLLNHGYAPVMVMDECEVEHNPPVEDHIVNAFLHLVGFEAWNREREGRSRELEKTEDVQEYGQSIQDSGDEAARLPRKKKDPIKLREPGRNVVEASEEDDSDDEEEAKLAAAEAEEAIYGK</sequence>
<keyword evidence="3" id="KW-1185">Reference proteome</keyword>
<organism evidence="2 3">
    <name type="scientific">Apiospora phragmitis</name>
    <dbReference type="NCBI Taxonomy" id="2905665"/>
    <lineage>
        <taxon>Eukaryota</taxon>
        <taxon>Fungi</taxon>
        <taxon>Dikarya</taxon>
        <taxon>Ascomycota</taxon>
        <taxon>Pezizomycotina</taxon>
        <taxon>Sordariomycetes</taxon>
        <taxon>Xylariomycetidae</taxon>
        <taxon>Amphisphaeriales</taxon>
        <taxon>Apiosporaceae</taxon>
        <taxon>Apiospora</taxon>
    </lineage>
</organism>
<comment type="caution">
    <text evidence="2">The sequence shown here is derived from an EMBL/GenBank/DDBJ whole genome shotgun (WGS) entry which is preliminary data.</text>
</comment>
<evidence type="ECO:0000256" key="1">
    <source>
        <dbReference type="SAM" id="MobiDB-lite"/>
    </source>
</evidence>
<evidence type="ECO:0000313" key="2">
    <source>
        <dbReference type="EMBL" id="KAK8070098.1"/>
    </source>
</evidence>
<feature type="region of interest" description="Disordered" evidence="1">
    <location>
        <begin position="43"/>
        <end position="70"/>
    </location>
</feature>
<feature type="compositionally biased region" description="Basic and acidic residues" evidence="1">
    <location>
        <begin position="191"/>
        <end position="202"/>
    </location>
</feature>